<evidence type="ECO:0000313" key="2">
    <source>
        <dbReference type="EMBL" id="KIU18491.1"/>
    </source>
</evidence>
<gene>
    <name evidence="2" type="ORF">TL10_02495</name>
</gene>
<dbReference type="PATRIC" id="fig|280871.6.peg.508"/>
<feature type="transmembrane region" description="Helical" evidence="1">
    <location>
        <begin position="29"/>
        <end position="50"/>
    </location>
</feature>
<evidence type="ECO:0000313" key="3">
    <source>
        <dbReference type="Proteomes" id="UP000032221"/>
    </source>
</evidence>
<dbReference type="InterPro" id="IPR056964">
    <property type="entry name" value="Phage_holin"/>
</dbReference>
<evidence type="ECO:0000256" key="1">
    <source>
        <dbReference type="SAM" id="Phobius"/>
    </source>
</evidence>
<keyword evidence="1" id="KW-0812">Transmembrane</keyword>
<dbReference type="Proteomes" id="UP000032221">
    <property type="component" value="Unassembled WGS sequence"/>
</dbReference>
<dbReference type="Pfam" id="PF23778">
    <property type="entry name" value="Phage_holin_2"/>
    <property type="match status" value="1"/>
</dbReference>
<comment type="caution">
    <text evidence="2">The sequence shown here is derived from an EMBL/GenBank/DDBJ whole genome shotgun (WGS) entry which is preliminary data.</text>
</comment>
<sequence>MRWWYGFGALVVLATYVSDIWLDVDYQVAADAALVCIAVWAVLFAARYAGWSKWWNSRIGKVFFTNSVILALVLIQAAVSVWWPGDYPGRGAVRFAIYTLGSIAFAPMLWTLWREQRRDRKRWLP</sequence>
<reference evidence="2 3" key="1">
    <citation type="submission" date="2015-01" db="EMBL/GenBank/DDBJ databases">
        <title>Genome sequence of Mycobacterium llatzerense and Mycobacterium immunogenum recovered from brain abscess.</title>
        <authorList>
            <person name="Greninger A.L."/>
            <person name="Langelier C."/>
            <person name="Cunningham G."/>
            <person name="Chiu C.Y."/>
            <person name="Miller S."/>
        </authorList>
    </citation>
    <scope>NUCLEOTIDE SEQUENCE [LARGE SCALE GENOMIC DNA]</scope>
    <source>
        <strain evidence="2 3">CLUC14</strain>
    </source>
</reference>
<name>A0A0D1LQY9_9MYCO</name>
<feature type="transmembrane region" description="Helical" evidence="1">
    <location>
        <begin position="62"/>
        <end position="83"/>
    </location>
</feature>
<dbReference type="STRING" id="280871.TL10_02495"/>
<proteinExistence type="predicted"/>
<organism evidence="2 3">
    <name type="scientific">Mycolicibacterium llatzerense</name>
    <dbReference type="NCBI Taxonomy" id="280871"/>
    <lineage>
        <taxon>Bacteria</taxon>
        <taxon>Bacillati</taxon>
        <taxon>Actinomycetota</taxon>
        <taxon>Actinomycetes</taxon>
        <taxon>Mycobacteriales</taxon>
        <taxon>Mycobacteriaceae</taxon>
        <taxon>Mycolicibacterium</taxon>
    </lineage>
</organism>
<protein>
    <submittedName>
        <fullName evidence="2">Uncharacterized protein</fullName>
    </submittedName>
</protein>
<accession>A0A0D1LQY9</accession>
<dbReference type="AlphaFoldDB" id="A0A0D1LQY9"/>
<keyword evidence="1" id="KW-1133">Transmembrane helix</keyword>
<dbReference type="EMBL" id="JXST01000003">
    <property type="protein sequence ID" value="KIU18491.1"/>
    <property type="molecule type" value="Genomic_DNA"/>
</dbReference>
<keyword evidence="3" id="KW-1185">Reference proteome</keyword>
<keyword evidence="1" id="KW-0472">Membrane</keyword>
<feature type="transmembrane region" description="Helical" evidence="1">
    <location>
        <begin position="95"/>
        <end position="113"/>
    </location>
</feature>